<comment type="caution">
    <text evidence="1">The sequence shown here is derived from an EMBL/GenBank/DDBJ whole genome shotgun (WGS) entry which is preliminary data.</text>
</comment>
<evidence type="ECO:0000313" key="2">
    <source>
        <dbReference type="Proteomes" id="UP000887013"/>
    </source>
</evidence>
<evidence type="ECO:0000313" key="1">
    <source>
        <dbReference type="EMBL" id="GFT29927.1"/>
    </source>
</evidence>
<accession>A0A8X6TPD4</accession>
<gene>
    <name evidence="1" type="ORF">NPIL_134261</name>
</gene>
<dbReference type="EMBL" id="BMAW01107559">
    <property type="protein sequence ID" value="GFT29927.1"/>
    <property type="molecule type" value="Genomic_DNA"/>
</dbReference>
<organism evidence="1 2">
    <name type="scientific">Nephila pilipes</name>
    <name type="common">Giant wood spider</name>
    <name type="synonym">Nephila maculata</name>
    <dbReference type="NCBI Taxonomy" id="299642"/>
    <lineage>
        <taxon>Eukaryota</taxon>
        <taxon>Metazoa</taxon>
        <taxon>Ecdysozoa</taxon>
        <taxon>Arthropoda</taxon>
        <taxon>Chelicerata</taxon>
        <taxon>Arachnida</taxon>
        <taxon>Araneae</taxon>
        <taxon>Araneomorphae</taxon>
        <taxon>Entelegynae</taxon>
        <taxon>Araneoidea</taxon>
        <taxon>Nephilidae</taxon>
        <taxon>Nephila</taxon>
    </lineage>
</organism>
<keyword evidence="2" id="KW-1185">Reference proteome</keyword>
<dbReference type="AlphaFoldDB" id="A0A8X6TPD4"/>
<dbReference type="Proteomes" id="UP000887013">
    <property type="component" value="Unassembled WGS sequence"/>
</dbReference>
<name>A0A8X6TPD4_NEPPI</name>
<protein>
    <submittedName>
        <fullName evidence="1">Uncharacterized protein</fullName>
    </submittedName>
</protein>
<reference evidence="1" key="1">
    <citation type="submission" date="2020-08" db="EMBL/GenBank/DDBJ databases">
        <title>Multicomponent nature underlies the extraordinary mechanical properties of spider dragline silk.</title>
        <authorList>
            <person name="Kono N."/>
            <person name="Nakamura H."/>
            <person name="Mori M."/>
            <person name="Yoshida Y."/>
            <person name="Ohtoshi R."/>
            <person name="Malay A.D."/>
            <person name="Moran D.A.P."/>
            <person name="Tomita M."/>
            <person name="Numata K."/>
            <person name="Arakawa K."/>
        </authorList>
    </citation>
    <scope>NUCLEOTIDE SEQUENCE</scope>
</reference>
<sequence>MNILIAQACWYTWEQCLIDVRINNSTVIDQRLRTKTLEETVLKPYAKRFRDTWQSGNLFLIDKASKYRANPLKREIIESKLDQEKSLHLNSIDNLKNCLRKALAWKYPLPRDINAFKTTSSEKSRLQP</sequence>
<proteinExistence type="predicted"/>